<keyword evidence="4 6" id="KW-1133">Transmembrane helix</keyword>
<name>A0A3S3U217_9HYPH</name>
<dbReference type="AlphaFoldDB" id="A0A3S3U217"/>
<evidence type="ECO:0000259" key="7">
    <source>
        <dbReference type="Pfam" id="PF00482"/>
    </source>
</evidence>
<feature type="transmembrane region" description="Helical" evidence="6">
    <location>
        <begin position="296"/>
        <end position="315"/>
    </location>
</feature>
<dbReference type="Proteomes" id="UP000286997">
    <property type="component" value="Unassembled WGS sequence"/>
</dbReference>
<dbReference type="GO" id="GO:0005886">
    <property type="term" value="C:plasma membrane"/>
    <property type="evidence" value="ECO:0007669"/>
    <property type="project" value="UniProtKB-SubCell"/>
</dbReference>
<evidence type="ECO:0000256" key="4">
    <source>
        <dbReference type="ARBA" id="ARBA00022989"/>
    </source>
</evidence>
<feature type="transmembrane region" description="Helical" evidence="6">
    <location>
        <begin position="84"/>
        <end position="112"/>
    </location>
</feature>
<evidence type="ECO:0000256" key="6">
    <source>
        <dbReference type="SAM" id="Phobius"/>
    </source>
</evidence>
<keyword evidence="2" id="KW-1003">Cell membrane</keyword>
<dbReference type="RefSeq" id="WP_127733864.1">
    <property type="nucleotide sequence ID" value="NZ_SACP01000043.1"/>
</dbReference>
<evidence type="ECO:0000256" key="2">
    <source>
        <dbReference type="ARBA" id="ARBA00022475"/>
    </source>
</evidence>
<feature type="transmembrane region" description="Helical" evidence="6">
    <location>
        <begin position="118"/>
        <end position="137"/>
    </location>
</feature>
<proteinExistence type="predicted"/>
<sequence length="323" mass="34605">MTGLDTALPAALTAIAVAASVYVALTALLPWGVRAGKRQQAVVAGRQKVAEKAQAVGRRDQLAKSLKDLDDREKKTRPSLELRLARAGLAVTPMQFRIASGVGGLLVAFAGALATGSLYVSLGFGFAAGVGLPIWLLTTLRKRRIARFIADLPDAMDVVVRGIRSGLPLSDCLRVIAREAVEPLRGEFRLVVEAQSIGVSLAEAAARLHERIPVPEANFFAIVIGIQQKSGGNLSEALGNLSRVLRERRRMADKVQAMSMEAKASAAIIASLPFVVALLCYLSSPDYIGLLWTTRVGQLALGASLLWMLVGVLVMRRMIDFEI</sequence>
<dbReference type="PANTHER" id="PTHR35007:SF1">
    <property type="entry name" value="PILUS ASSEMBLY PROTEIN"/>
    <property type="match status" value="1"/>
</dbReference>
<comment type="caution">
    <text evidence="8">The sequence shown here is derived from an EMBL/GenBank/DDBJ whole genome shotgun (WGS) entry which is preliminary data.</text>
</comment>
<comment type="subcellular location">
    <subcellularLocation>
        <location evidence="1">Cell membrane</location>
        <topology evidence="1">Multi-pass membrane protein</topology>
    </subcellularLocation>
</comment>
<evidence type="ECO:0000256" key="1">
    <source>
        <dbReference type="ARBA" id="ARBA00004651"/>
    </source>
</evidence>
<dbReference type="InterPro" id="IPR018076">
    <property type="entry name" value="T2SS_GspF_dom"/>
</dbReference>
<evidence type="ECO:0000313" key="8">
    <source>
        <dbReference type="EMBL" id="RVU13751.1"/>
    </source>
</evidence>
<organism evidence="8 9">
    <name type="scientific">Methylobacterium oryzihabitans</name>
    <dbReference type="NCBI Taxonomy" id="2499852"/>
    <lineage>
        <taxon>Bacteria</taxon>
        <taxon>Pseudomonadati</taxon>
        <taxon>Pseudomonadota</taxon>
        <taxon>Alphaproteobacteria</taxon>
        <taxon>Hyphomicrobiales</taxon>
        <taxon>Methylobacteriaceae</taxon>
        <taxon>Methylobacterium</taxon>
    </lineage>
</organism>
<evidence type="ECO:0000256" key="3">
    <source>
        <dbReference type="ARBA" id="ARBA00022692"/>
    </source>
</evidence>
<keyword evidence="3 6" id="KW-0812">Transmembrane</keyword>
<dbReference type="EMBL" id="SACP01000043">
    <property type="protein sequence ID" value="RVU13751.1"/>
    <property type="molecule type" value="Genomic_DNA"/>
</dbReference>
<dbReference type="Pfam" id="PF00482">
    <property type="entry name" value="T2SSF"/>
    <property type="match status" value="1"/>
</dbReference>
<reference evidence="8 9" key="1">
    <citation type="submission" date="2019-01" db="EMBL/GenBank/DDBJ databases">
        <authorList>
            <person name="Chen W.-M."/>
        </authorList>
    </citation>
    <scope>NUCLEOTIDE SEQUENCE [LARGE SCALE GENOMIC DNA]</scope>
    <source>
        <strain evidence="8 9">TER-1</strain>
    </source>
</reference>
<feature type="transmembrane region" description="Helical" evidence="6">
    <location>
        <begin position="264"/>
        <end position="284"/>
    </location>
</feature>
<feature type="transmembrane region" description="Helical" evidence="6">
    <location>
        <begin position="6"/>
        <end position="29"/>
    </location>
</feature>
<feature type="domain" description="Type II secretion system protein GspF" evidence="7">
    <location>
        <begin position="157"/>
        <end position="279"/>
    </location>
</feature>
<keyword evidence="5 6" id="KW-0472">Membrane</keyword>
<dbReference type="OrthoDB" id="9803381at2"/>
<dbReference type="InterPro" id="IPR042094">
    <property type="entry name" value="T2SS_GspF_sf"/>
</dbReference>
<evidence type="ECO:0000313" key="9">
    <source>
        <dbReference type="Proteomes" id="UP000286997"/>
    </source>
</evidence>
<gene>
    <name evidence="8" type="ORF">EOE48_26395</name>
</gene>
<accession>A0A3S3U217</accession>
<evidence type="ECO:0000256" key="5">
    <source>
        <dbReference type="ARBA" id="ARBA00023136"/>
    </source>
</evidence>
<keyword evidence="9" id="KW-1185">Reference proteome</keyword>
<dbReference type="PANTHER" id="PTHR35007">
    <property type="entry name" value="INTEGRAL MEMBRANE PROTEIN-RELATED"/>
    <property type="match status" value="1"/>
</dbReference>
<dbReference type="Gene3D" id="1.20.81.30">
    <property type="entry name" value="Type II secretion system (T2SS), domain F"/>
    <property type="match status" value="1"/>
</dbReference>
<protein>
    <submittedName>
        <fullName evidence="8">Type II secretion system F family protein</fullName>
    </submittedName>
</protein>